<feature type="domain" description="Reverse transcriptase" evidence="8">
    <location>
        <begin position="520"/>
        <end position="698"/>
    </location>
</feature>
<dbReference type="InterPro" id="IPR012337">
    <property type="entry name" value="RNaseH-like_sf"/>
</dbReference>
<dbReference type="InterPro" id="IPR050951">
    <property type="entry name" value="Retrovirus_Pol_polyprotein"/>
</dbReference>
<evidence type="ECO:0000256" key="6">
    <source>
        <dbReference type="ARBA" id="ARBA00023268"/>
    </source>
</evidence>
<dbReference type="Pfam" id="PF00665">
    <property type="entry name" value="rve"/>
    <property type="match status" value="1"/>
</dbReference>
<accession>A0ABM2A6I7</accession>
<sequence>MANTNIAVTIEPYRKGTSFGDWIERLGFFFIVNNVAAEAKRAHFITLSGPSVFAELKLLYPNGNLSEISYEDMIAKLRARFDKTESDLIQRLKFNNRVQQPDETAEDFVLSVKLQAEYCSFDNFKSFAIRDRIVAGVRDRALQQKLLNEEKLTLEMAEKIITTWEMAGANAKTLNINGSNFEQIAAIRRQGPMQSGSRLEQLARTYDMAQQAQNQGRTYNRGPVKNRLGYRSFHRNSPANQNWRARPMDRYQPHPNRPNYAEMICNFCGIKGHIRRRCFKLKNMRKEAVNMVEADSPDEDANISQLMNRMRTDSESDSDDASDAGSVECMLVSSNNRISDPCLVELTIDGKQLKMEVDCGSSVSVISKAQYYLNFGKPLREYSRKLIVVNGAKLKIEGETSVLVRFNGIESQLQLLVLDCSNHFIPLMGRTWLDVFFVDWRRFFSHSMNVNNLSLKNSDNWAIEVQNKFGNVFVKDFSTPIKGFEADLVLKTDQPIFKKAYEVPYRLRQRVMDYLTKLENEKVITPIKTSEWASPVVVVMKKNNEIRLVIDCKVSINKVIIPNTYPLPTAQDIFASLAGCKMFCSLDLEGAYTQLALSDRSRKFMVINTIKGLFTYNRLPQGASSSSAIFQQVMDTVLEGIENVETYLDDVLIAGKNYEDCKRKLELVLQRLSDANIKVNWEKCKFFVTKLPFLGHVISEKGLLPCPDKVSTIANAKPPSNITELKSYLGLLNYYNKFMPNLSSKLFHLYALLRNNVKFIWNDKCNKAFEDSKQALLNANFLEFYDPMKPIVVVTDASGYGLGGVIAHTIDGIEKPICFTSFSLNDAQKSYPILHLEALALVSTIKKFHKYLYGQKFTVFTDHKPLVGIFGKNGKHSIYVTKLQRYILELSVYDFDIQYRPSAKMGNADFCSRFPLHQAVPKECDYEFIRSINFSKSLPIDFKAVARATKDDAFLQNIIYFLRHGWPKKIEKIYSDVYSNQQDLEIVEGCLLYQQRVIIPRILQKDILKLLHSNHSGIVKMKQLARRTVYWFGINNDMEKFVLSCDACNSMAIVAKPKTTAKWLPTKRPFSRIHIDFFFFKHHTFLLIVDSFSKWLEIEWMKKGTDCSKVLKRLVEYFARYGLPDVLVSDNGPPFNSVAFVGFLEKQGIKVLKSPPYNPPSNGQAERLVRTTKEVLKKFLMDDEIAELELEDQINLFLFNYRNSALTIDGEFPSEKIFKFKPKTLVDLLNPKSHYKNQLTPLQPDDEDTNTSHPNNDQDPINNLMAGDVVWYKNHNPHHLSRWLKATFLKRFSKNTFQVEIGSVRVMAHRQQLRHVKEQVTLRPNVTVVAPLTARGVVSDEEEEPFLGFPEDTKRWTRKRKQVEQNETNSGLRRSKRRRIVKVDEDYVYN</sequence>
<keyword evidence="6" id="KW-0511">Multifunctional enzyme</keyword>
<dbReference type="Pfam" id="PF00078">
    <property type="entry name" value="RVT_1"/>
    <property type="match status" value="1"/>
</dbReference>
<keyword evidence="5" id="KW-0255">Endonuclease</keyword>
<dbReference type="PROSITE" id="PS50994">
    <property type="entry name" value="INTEGRASE"/>
    <property type="match status" value="1"/>
</dbReference>
<dbReference type="Gene3D" id="1.10.340.70">
    <property type="match status" value="1"/>
</dbReference>
<evidence type="ECO:0000259" key="8">
    <source>
        <dbReference type="PROSITE" id="PS50878"/>
    </source>
</evidence>
<dbReference type="PROSITE" id="PS50878">
    <property type="entry name" value="RT_POL"/>
    <property type="match status" value="1"/>
</dbReference>
<dbReference type="Pfam" id="PF17919">
    <property type="entry name" value="RT_RNaseH_2"/>
    <property type="match status" value="1"/>
</dbReference>
<dbReference type="InterPro" id="IPR001584">
    <property type="entry name" value="Integrase_cat-core"/>
</dbReference>
<dbReference type="Pfam" id="PF17921">
    <property type="entry name" value="Integrase_H2C2"/>
    <property type="match status" value="1"/>
</dbReference>
<dbReference type="Gene3D" id="3.10.10.10">
    <property type="entry name" value="HIV Type 1 Reverse Transcriptase, subunit A, domain 1"/>
    <property type="match status" value="1"/>
</dbReference>
<dbReference type="Gene3D" id="3.30.70.270">
    <property type="match status" value="2"/>
</dbReference>
<dbReference type="SUPFAM" id="SSF53098">
    <property type="entry name" value="Ribonuclease H-like"/>
    <property type="match status" value="1"/>
</dbReference>
<feature type="region of interest" description="Disordered" evidence="7">
    <location>
        <begin position="212"/>
        <end position="247"/>
    </location>
</feature>
<proteinExistence type="predicted"/>
<dbReference type="InterPro" id="IPR041577">
    <property type="entry name" value="RT_RNaseH_2"/>
</dbReference>
<dbReference type="InterPro" id="IPR043128">
    <property type="entry name" value="Rev_trsase/Diguanyl_cyclase"/>
</dbReference>
<protein>
    <recommendedName>
        <fullName evidence="1">RNA-directed DNA polymerase</fullName>
        <ecNumber evidence="1">2.7.7.49</ecNumber>
    </recommendedName>
</protein>
<dbReference type="InterPro" id="IPR041588">
    <property type="entry name" value="Integrase_H2C2"/>
</dbReference>
<feature type="compositionally biased region" description="Polar residues" evidence="7">
    <location>
        <begin position="1251"/>
        <end position="1260"/>
    </location>
</feature>
<dbReference type="Gene3D" id="3.30.420.10">
    <property type="entry name" value="Ribonuclease H-like superfamily/Ribonuclease H"/>
    <property type="match status" value="1"/>
</dbReference>
<evidence type="ECO:0000256" key="1">
    <source>
        <dbReference type="ARBA" id="ARBA00012493"/>
    </source>
</evidence>
<dbReference type="Proteomes" id="UP000069940">
    <property type="component" value="Unassembled WGS sequence"/>
</dbReference>
<dbReference type="InterPro" id="IPR021109">
    <property type="entry name" value="Peptidase_aspartic_dom_sf"/>
</dbReference>
<reference evidence="11" key="1">
    <citation type="journal article" date="2015" name="Proc. Natl. Acad. Sci. U.S.A.">
        <title>Genome sequence of the Asian Tiger mosquito, Aedes albopictus, reveals insights into its biology, genetics, and evolution.</title>
        <authorList>
            <person name="Chen X.G."/>
            <person name="Jiang X."/>
            <person name="Gu J."/>
            <person name="Xu M."/>
            <person name="Wu Y."/>
            <person name="Deng Y."/>
            <person name="Zhang C."/>
            <person name="Bonizzoni M."/>
            <person name="Dermauw W."/>
            <person name="Vontas J."/>
            <person name="Armbruster P."/>
            <person name="Huang X."/>
            <person name="Yang Y."/>
            <person name="Zhang H."/>
            <person name="He W."/>
            <person name="Peng H."/>
            <person name="Liu Y."/>
            <person name="Wu K."/>
            <person name="Chen J."/>
            <person name="Lirakis M."/>
            <person name="Topalis P."/>
            <person name="Van Leeuwen T."/>
            <person name="Hall A.B."/>
            <person name="Jiang X."/>
            <person name="Thorpe C."/>
            <person name="Mueller R.L."/>
            <person name="Sun C."/>
            <person name="Waterhouse R.M."/>
            <person name="Yan G."/>
            <person name="Tu Z.J."/>
            <person name="Fang X."/>
            <person name="James A.A."/>
        </authorList>
    </citation>
    <scope>NUCLEOTIDE SEQUENCE [LARGE SCALE GENOMIC DNA]</scope>
    <source>
        <strain evidence="11">Foshan</strain>
    </source>
</reference>
<keyword evidence="11" id="KW-1185">Reference proteome</keyword>
<feature type="region of interest" description="Disordered" evidence="7">
    <location>
        <begin position="1236"/>
        <end position="1260"/>
    </location>
</feature>
<dbReference type="InterPro" id="IPR036397">
    <property type="entry name" value="RNaseH_sf"/>
</dbReference>
<organism evidence="10 11">
    <name type="scientific">Aedes albopictus</name>
    <name type="common">Asian tiger mosquito</name>
    <name type="synonym">Stegomyia albopicta</name>
    <dbReference type="NCBI Taxonomy" id="7160"/>
    <lineage>
        <taxon>Eukaryota</taxon>
        <taxon>Metazoa</taxon>
        <taxon>Ecdysozoa</taxon>
        <taxon>Arthropoda</taxon>
        <taxon>Hexapoda</taxon>
        <taxon>Insecta</taxon>
        <taxon>Pterygota</taxon>
        <taxon>Neoptera</taxon>
        <taxon>Endopterygota</taxon>
        <taxon>Diptera</taxon>
        <taxon>Nematocera</taxon>
        <taxon>Culicoidea</taxon>
        <taxon>Culicidae</taxon>
        <taxon>Culicinae</taxon>
        <taxon>Aedini</taxon>
        <taxon>Aedes</taxon>
        <taxon>Stegomyia</taxon>
    </lineage>
</organism>
<feature type="domain" description="Integrase catalytic" evidence="9">
    <location>
        <begin position="1065"/>
        <end position="1221"/>
    </location>
</feature>
<keyword evidence="3" id="KW-0548">Nucleotidyltransferase</keyword>
<dbReference type="PANTHER" id="PTHR37984:SF5">
    <property type="entry name" value="PROTEIN NYNRIN-LIKE"/>
    <property type="match status" value="1"/>
</dbReference>
<dbReference type="RefSeq" id="XP_062698984.1">
    <property type="nucleotide sequence ID" value="XM_062843000.1"/>
</dbReference>
<evidence type="ECO:0000256" key="7">
    <source>
        <dbReference type="SAM" id="MobiDB-lite"/>
    </source>
</evidence>
<dbReference type="EC" id="2.7.7.49" evidence="1"/>
<dbReference type="CDD" id="cd01647">
    <property type="entry name" value="RT_LTR"/>
    <property type="match status" value="1"/>
</dbReference>
<evidence type="ECO:0000256" key="4">
    <source>
        <dbReference type="ARBA" id="ARBA00022722"/>
    </source>
</evidence>
<evidence type="ECO:0000256" key="3">
    <source>
        <dbReference type="ARBA" id="ARBA00022695"/>
    </source>
</evidence>
<keyword evidence="4" id="KW-0540">Nuclease</keyword>
<dbReference type="Gene3D" id="2.40.70.10">
    <property type="entry name" value="Acid Proteases"/>
    <property type="match status" value="1"/>
</dbReference>
<evidence type="ECO:0000313" key="10">
    <source>
        <dbReference type="EnsemblMetazoa" id="AALFPA23_024943.P37179"/>
    </source>
</evidence>
<dbReference type="EnsemblMetazoa" id="AALFPA23_024943.R37179">
    <property type="protein sequence ID" value="AALFPA23_024943.P37179"/>
    <property type="gene ID" value="AALFPA23_024943"/>
</dbReference>
<evidence type="ECO:0000313" key="11">
    <source>
        <dbReference type="Proteomes" id="UP000069940"/>
    </source>
</evidence>
<evidence type="ECO:0000256" key="5">
    <source>
        <dbReference type="ARBA" id="ARBA00022759"/>
    </source>
</evidence>
<dbReference type="PANTHER" id="PTHR37984">
    <property type="entry name" value="PROTEIN CBG26694"/>
    <property type="match status" value="1"/>
</dbReference>
<reference evidence="10" key="2">
    <citation type="submission" date="2025-05" db="UniProtKB">
        <authorList>
            <consortium name="EnsemblMetazoa"/>
        </authorList>
    </citation>
    <scope>IDENTIFICATION</scope>
    <source>
        <strain evidence="10">Foshan</strain>
    </source>
</reference>
<dbReference type="InterPro" id="IPR000477">
    <property type="entry name" value="RT_dom"/>
</dbReference>
<dbReference type="SUPFAM" id="SSF56672">
    <property type="entry name" value="DNA/RNA polymerases"/>
    <property type="match status" value="1"/>
</dbReference>
<dbReference type="InterPro" id="IPR043502">
    <property type="entry name" value="DNA/RNA_pol_sf"/>
</dbReference>
<dbReference type="RefSeq" id="XP_062698982.1">
    <property type="nucleotide sequence ID" value="XM_062842998.1"/>
</dbReference>
<dbReference type="CDD" id="cd09274">
    <property type="entry name" value="RNase_HI_RT_Ty3"/>
    <property type="match status" value="1"/>
</dbReference>
<keyword evidence="5" id="KW-0378">Hydrolase</keyword>
<keyword evidence="2" id="KW-0808">Transferase</keyword>
<evidence type="ECO:0000256" key="2">
    <source>
        <dbReference type="ARBA" id="ARBA00022679"/>
    </source>
</evidence>
<dbReference type="EnsemblMetazoa" id="AALFPA23_024943.R37180">
    <property type="protein sequence ID" value="AALFPA23_024943.P37180"/>
    <property type="gene ID" value="AALFPA23_024943"/>
</dbReference>
<evidence type="ECO:0000259" key="9">
    <source>
        <dbReference type="PROSITE" id="PS50994"/>
    </source>
</evidence>
<name>A0ABM2A6I7_AEDAL</name>
<dbReference type="SUPFAM" id="SSF50630">
    <property type="entry name" value="Acid proteases"/>
    <property type="match status" value="1"/>
</dbReference>
<dbReference type="GeneID" id="134284256"/>